<sequence>MVKEAEKSNQAQVQPYGNQGQVIGKEGNQEKGKEKRVTWLYPEKEPEFTAEDPKENYNVKWVARVHQLDQWFIGTFGYWPANPKEPILSVEKINQDKVAAMFKRRELHNPMGKPFAQYISFTLMNGQSYIIHTTGLIEKEWIPDWDNISLDTLENLRNGFETLTLGLQYPMRKDANPMDYPMAYPLRNLLKLKPEFVANSFQERTLASDIPGYTQTYTAAAQKEMSFAIPPFFDPVEIILTLQPQFLLKLEQGQYVINFKKINYEDNVRRE</sequence>
<protein>
    <submittedName>
        <fullName evidence="3">Uncharacterized protein</fullName>
    </submittedName>
</protein>
<evidence type="ECO:0000256" key="1">
    <source>
        <dbReference type="SAM" id="MobiDB-lite"/>
    </source>
</evidence>
<evidence type="ECO:0000313" key="2">
    <source>
        <dbReference type="Proteomes" id="UP000887565"/>
    </source>
</evidence>
<name>A0A915HNM6_ROMCU</name>
<proteinExistence type="predicted"/>
<dbReference type="WBParaSite" id="nRc.2.0.1.t03111-RA">
    <property type="protein sequence ID" value="nRc.2.0.1.t03111-RA"/>
    <property type="gene ID" value="nRc.2.0.1.g03111"/>
</dbReference>
<organism evidence="2 3">
    <name type="scientific">Romanomermis culicivorax</name>
    <name type="common">Nematode worm</name>
    <dbReference type="NCBI Taxonomy" id="13658"/>
    <lineage>
        <taxon>Eukaryota</taxon>
        <taxon>Metazoa</taxon>
        <taxon>Ecdysozoa</taxon>
        <taxon>Nematoda</taxon>
        <taxon>Enoplea</taxon>
        <taxon>Dorylaimia</taxon>
        <taxon>Mermithida</taxon>
        <taxon>Mermithoidea</taxon>
        <taxon>Mermithidae</taxon>
        <taxon>Romanomermis</taxon>
    </lineage>
</organism>
<reference evidence="3" key="1">
    <citation type="submission" date="2022-11" db="UniProtKB">
        <authorList>
            <consortium name="WormBaseParasite"/>
        </authorList>
    </citation>
    <scope>IDENTIFICATION</scope>
</reference>
<dbReference type="AlphaFoldDB" id="A0A915HNM6"/>
<evidence type="ECO:0000313" key="3">
    <source>
        <dbReference type="WBParaSite" id="nRc.2.0.1.t03111-RA"/>
    </source>
</evidence>
<feature type="compositionally biased region" description="Basic and acidic residues" evidence="1">
    <location>
        <begin position="27"/>
        <end position="38"/>
    </location>
</feature>
<dbReference type="Proteomes" id="UP000887565">
    <property type="component" value="Unplaced"/>
</dbReference>
<feature type="region of interest" description="Disordered" evidence="1">
    <location>
        <begin position="1"/>
        <end position="38"/>
    </location>
</feature>
<accession>A0A915HNM6</accession>
<keyword evidence="2" id="KW-1185">Reference proteome</keyword>
<feature type="compositionally biased region" description="Polar residues" evidence="1">
    <location>
        <begin position="8"/>
        <end position="21"/>
    </location>
</feature>